<organism evidence="3 4">
    <name type="scientific">Streptantibioticus rubrisoli</name>
    <dbReference type="NCBI Taxonomy" id="1387313"/>
    <lineage>
        <taxon>Bacteria</taxon>
        <taxon>Bacillati</taxon>
        <taxon>Actinomycetota</taxon>
        <taxon>Actinomycetes</taxon>
        <taxon>Kitasatosporales</taxon>
        <taxon>Streptomycetaceae</taxon>
        <taxon>Streptantibioticus</taxon>
    </lineage>
</organism>
<dbReference type="Gene3D" id="3.40.50.720">
    <property type="entry name" value="NAD(P)-binding Rossmann-like Domain"/>
    <property type="match status" value="1"/>
</dbReference>
<proteinExistence type="inferred from homology"/>
<dbReference type="InterPro" id="IPR057326">
    <property type="entry name" value="KR_dom"/>
</dbReference>
<accession>A0ABT1PGK0</accession>
<dbReference type="CDD" id="cd05233">
    <property type="entry name" value="SDR_c"/>
    <property type="match status" value="1"/>
</dbReference>
<evidence type="ECO:0000256" key="1">
    <source>
        <dbReference type="ARBA" id="ARBA00006484"/>
    </source>
</evidence>
<dbReference type="SMART" id="SM00822">
    <property type="entry name" value="PKS_KR"/>
    <property type="match status" value="1"/>
</dbReference>
<comment type="caution">
    <text evidence="3">The sequence shown here is derived from an EMBL/GenBank/DDBJ whole genome shotgun (WGS) entry which is preliminary data.</text>
</comment>
<dbReference type="InterPro" id="IPR002347">
    <property type="entry name" value="SDR_fam"/>
</dbReference>
<reference evidence="3 4" key="1">
    <citation type="submission" date="2022-06" db="EMBL/GenBank/DDBJ databases">
        <title>Draft genome sequence of type strain Streptomyces rubrisoli DSM 42083.</title>
        <authorList>
            <person name="Duangmal K."/>
            <person name="Klaysubun C."/>
        </authorList>
    </citation>
    <scope>NUCLEOTIDE SEQUENCE [LARGE SCALE GENOMIC DNA]</scope>
    <source>
        <strain evidence="3 4">DSM 42083</strain>
    </source>
</reference>
<keyword evidence="4" id="KW-1185">Reference proteome</keyword>
<dbReference type="RefSeq" id="WP_255930382.1">
    <property type="nucleotide sequence ID" value="NZ_JANFNH010000028.1"/>
</dbReference>
<dbReference type="PRINTS" id="PR00081">
    <property type="entry name" value="GDHRDH"/>
</dbReference>
<gene>
    <name evidence="3" type="ORF">NON19_21335</name>
</gene>
<evidence type="ECO:0000313" key="4">
    <source>
        <dbReference type="Proteomes" id="UP001206206"/>
    </source>
</evidence>
<dbReference type="Proteomes" id="UP001206206">
    <property type="component" value="Unassembled WGS sequence"/>
</dbReference>
<dbReference type="PANTHER" id="PTHR42760:SF40">
    <property type="entry name" value="3-OXOACYL-[ACYL-CARRIER-PROTEIN] REDUCTASE, CHLOROPLASTIC"/>
    <property type="match status" value="1"/>
</dbReference>
<dbReference type="PRINTS" id="PR00080">
    <property type="entry name" value="SDRFAMILY"/>
</dbReference>
<feature type="domain" description="Ketoreductase" evidence="2">
    <location>
        <begin position="6"/>
        <end position="177"/>
    </location>
</feature>
<dbReference type="SUPFAM" id="SSF51735">
    <property type="entry name" value="NAD(P)-binding Rossmann-fold domains"/>
    <property type="match status" value="1"/>
</dbReference>
<dbReference type="InterPro" id="IPR036291">
    <property type="entry name" value="NAD(P)-bd_dom_sf"/>
</dbReference>
<sequence>MQLDGRTAVITGGGRGLGRHVAEALAAAGAVVVAAGRNPGEWRTPAGVATLKADVTVPESMTELMATVQEQFGGPHIVVANAGVSRPGPVAALAAEHWGEVIDTNLNGVFHTVRAAIPYLKESPGGRVITLSSLIGRRPMPGAAAYCASKAAVEMFTQVCALELGPLGITANCLSPGFIDAGMGRQLMANEALWGRFSGALAAGRPGTGEEVGKVAVFLASQDSSYVNGHVLNVDGGVGW</sequence>
<protein>
    <submittedName>
        <fullName evidence="3">SDR family oxidoreductase</fullName>
    </submittedName>
</protein>
<name>A0ABT1PGK0_9ACTN</name>
<dbReference type="PANTHER" id="PTHR42760">
    <property type="entry name" value="SHORT-CHAIN DEHYDROGENASES/REDUCTASES FAMILY MEMBER"/>
    <property type="match status" value="1"/>
</dbReference>
<evidence type="ECO:0000259" key="2">
    <source>
        <dbReference type="SMART" id="SM00822"/>
    </source>
</evidence>
<comment type="similarity">
    <text evidence="1">Belongs to the short-chain dehydrogenases/reductases (SDR) family.</text>
</comment>
<dbReference type="EMBL" id="JANFNH010000028">
    <property type="protein sequence ID" value="MCQ4044502.1"/>
    <property type="molecule type" value="Genomic_DNA"/>
</dbReference>
<dbReference type="Pfam" id="PF13561">
    <property type="entry name" value="adh_short_C2"/>
    <property type="match status" value="1"/>
</dbReference>
<evidence type="ECO:0000313" key="3">
    <source>
        <dbReference type="EMBL" id="MCQ4044502.1"/>
    </source>
</evidence>